<dbReference type="EMBL" id="SOAU01000001">
    <property type="protein sequence ID" value="TDT18435.1"/>
    <property type="molecule type" value="Genomic_DNA"/>
</dbReference>
<comment type="caution">
    <text evidence="3">The sequence shown here is derived from an EMBL/GenBank/DDBJ whole genome shotgun (WGS) entry which is preliminary data.</text>
</comment>
<dbReference type="OrthoDB" id="9854317at2"/>
<organism evidence="3 4">
    <name type="scientific">Ilumatobacter fluminis</name>
    <dbReference type="NCBI Taxonomy" id="467091"/>
    <lineage>
        <taxon>Bacteria</taxon>
        <taxon>Bacillati</taxon>
        <taxon>Actinomycetota</taxon>
        <taxon>Acidimicrobiia</taxon>
        <taxon>Acidimicrobiales</taxon>
        <taxon>Ilumatobacteraceae</taxon>
        <taxon>Ilumatobacter</taxon>
    </lineage>
</organism>
<reference evidence="3 4" key="1">
    <citation type="submission" date="2019-03" db="EMBL/GenBank/DDBJ databases">
        <title>Sequencing the genomes of 1000 actinobacteria strains.</title>
        <authorList>
            <person name="Klenk H.-P."/>
        </authorList>
    </citation>
    <scope>NUCLEOTIDE SEQUENCE [LARGE SCALE GENOMIC DNA]</scope>
    <source>
        <strain evidence="3 4">DSM 18936</strain>
    </source>
</reference>
<keyword evidence="2" id="KW-0472">Membrane</keyword>
<sequence length="200" mass="22302">MTDDESDGGASVPGPDETELVGPGRYPLRIQPAAAIMPGEADARRLLRLWFVRKSFYWIFFSGWTVGSLVAASRHEQPEFDVQNSLTAAWFLVFLALALRFVANWIALGLAFPLALAHEPNLSPRTNVGSGIGKFFDRLHIARAFRSLRWTHHVRQVAQRRLGRRGRQLGKLDPIFDVVNIATGVLAFVALFYAVSRVST</sequence>
<name>A0A4R7I4J1_9ACTN</name>
<evidence type="ECO:0000256" key="2">
    <source>
        <dbReference type="SAM" id="Phobius"/>
    </source>
</evidence>
<feature type="region of interest" description="Disordered" evidence="1">
    <location>
        <begin position="1"/>
        <end position="23"/>
    </location>
</feature>
<feature type="transmembrane region" description="Helical" evidence="2">
    <location>
        <begin position="88"/>
        <end position="116"/>
    </location>
</feature>
<proteinExistence type="predicted"/>
<evidence type="ECO:0000313" key="4">
    <source>
        <dbReference type="Proteomes" id="UP000294558"/>
    </source>
</evidence>
<keyword evidence="2" id="KW-0812">Transmembrane</keyword>
<protein>
    <submittedName>
        <fullName evidence="3">Uncharacterized protein</fullName>
    </submittedName>
</protein>
<gene>
    <name evidence="3" type="ORF">BDK89_4055</name>
</gene>
<dbReference type="Proteomes" id="UP000294558">
    <property type="component" value="Unassembled WGS sequence"/>
</dbReference>
<feature type="transmembrane region" description="Helical" evidence="2">
    <location>
        <begin position="55"/>
        <end position="73"/>
    </location>
</feature>
<keyword evidence="2" id="KW-1133">Transmembrane helix</keyword>
<feature type="transmembrane region" description="Helical" evidence="2">
    <location>
        <begin position="174"/>
        <end position="195"/>
    </location>
</feature>
<evidence type="ECO:0000256" key="1">
    <source>
        <dbReference type="SAM" id="MobiDB-lite"/>
    </source>
</evidence>
<dbReference type="AlphaFoldDB" id="A0A4R7I4J1"/>
<keyword evidence="4" id="KW-1185">Reference proteome</keyword>
<dbReference type="RefSeq" id="WP_133870656.1">
    <property type="nucleotide sequence ID" value="NZ_SOAU01000001.1"/>
</dbReference>
<accession>A0A4R7I4J1</accession>
<evidence type="ECO:0000313" key="3">
    <source>
        <dbReference type="EMBL" id="TDT18435.1"/>
    </source>
</evidence>